<dbReference type="AlphaFoldDB" id="A0A6A5XAM9"/>
<dbReference type="Proteomes" id="UP000799778">
    <property type="component" value="Unassembled WGS sequence"/>
</dbReference>
<dbReference type="RefSeq" id="XP_033378309.1">
    <property type="nucleotide sequence ID" value="XM_033534538.1"/>
</dbReference>
<proteinExistence type="predicted"/>
<protein>
    <submittedName>
        <fullName evidence="1">Uncharacterized protein</fullName>
    </submittedName>
</protein>
<evidence type="ECO:0000313" key="2">
    <source>
        <dbReference type="Proteomes" id="UP000799778"/>
    </source>
</evidence>
<gene>
    <name evidence="1" type="ORF">BU24DRAFT_68611</name>
</gene>
<reference evidence="1" key="1">
    <citation type="journal article" date="2020" name="Stud. Mycol.">
        <title>101 Dothideomycetes genomes: a test case for predicting lifestyles and emergence of pathogens.</title>
        <authorList>
            <person name="Haridas S."/>
            <person name="Albert R."/>
            <person name="Binder M."/>
            <person name="Bloem J."/>
            <person name="Labutti K."/>
            <person name="Salamov A."/>
            <person name="Andreopoulos B."/>
            <person name="Baker S."/>
            <person name="Barry K."/>
            <person name="Bills G."/>
            <person name="Bluhm B."/>
            <person name="Cannon C."/>
            <person name="Castanera R."/>
            <person name="Culley D."/>
            <person name="Daum C."/>
            <person name="Ezra D."/>
            <person name="Gonzalez J."/>
            <person name="Henrissat B."/>
            <person name="Kuo A."/>
            <person name="Liang C."/>
            <person name="Lipzen A."/>
            <person name="Lutzoni F."/>
            <person name="Magnuson J."/>
            <person name="Mondo S."/>
            <person name="Nolan M."/>
            <person name="Ohm R."/>
            <person name="Pangilinan J."/>
            <person name="Park H.-J."/>
            <person name="Ramirez L."/>
            <person name="Alfaro M."/>
            <person name="Sun H."/>
            <person name="Tritt A."/>
            <person name="Yoshinaga Y."/>
            <person name="Zwiers L.-H."/>
            <person name="Turgeon B."/>
            <person name="Goodwin S."/>
            <person name="Spatafora J."/>
            <person name="Crous P."/>
            <person name="Grigoriev I."/>
        </authorList>
    </citation>
    <scope>NUCLEOTIDE SEQUENCE</scope>
    <source>
        <strain evidence="1">CBS 175.79</strain>
    </source>
</reference>
<organism evidence="1 2">
    <name type="scientific">Aaosphaeria arxii CBS 175.79</name>
    <dbReference type="NCBI Taxonomy" id="1450172"/>
    <lineage>
        <taxon>Eukaryota</taxon>
        <taxon>Fungi</taxon>
        <taxon>Dikarya</taxon>
        <taxon>Ascomycota</taxon>
        <taxon>Pezizomycotina</taxon>
        <taxon>Dothideomycetes</taxon>
        <taxon>Pleosporomycetidae</taxon>
        <taxon>Pleosporales</taxon>
        <taxon>Pleosporales incertae sedis</taxon>
        <taxon>Aaosphaeria</taxon>
    </lineage>
</organism>
<dbReference type="GeneID" id="54291935"/>
<keyword evidence="2" id="KW-1185">Reference proteome</keyword>
<name>A0A6A5XAM9_9PLEO</name>
<evidence type="ECO:0000313" key="1">
    <source>
        <dbReference type="EMBL" id="KAF2009970.1"/>
    </source>
</evidence>
<accession>A0A6A5XAM9</accession>
<sequence length="81" mass="8816">MRRSFPMHRCPCPSTVMGFLRKGTSEPVADSLSLSLSLPSYCLCLCLSDSLTLPQPQTQIPPSSIKTKISASLFNIACIEL</sequence>
<dbReference type="EMBL" id="ML978077">
    <property type="protein sequence ID" value="KAF2009970.1"/>
    <property type="molecule type" value="Genomic_DNA"/>
</dbReference>